<evidence type="ECO:0000313" key="2">
    <source>
        <dbReference type="EMBL" id="CUH83717.1"/>
    </source>
</evidence>
<accession>A0A0P1GML6</accession>
<proteinExistence type="predicted"/>
<protein>
    <submittedName>
        <fullName evidence="2">26 kDa periplasmic immunogenic protein</fullName>
    </submittedName>
</protein>
<keyword evidence="1" id="KW-0732">Signal</keyword>
<reference evidence="2 3" key="1">
    <citation type="submission" date="2015-09" db="EMBL/GenBank/DDBJ databases">
        <authorList>
            <consortium name="Swine Surveillance"/>
        </authorList>
    </citation>
    <scope>NUCLEOTIDE SEQUENCE [LARGE SCALE GENOMIC DNA]</scope>
    <source>
        <strain evidence="2 3">CECT 8383</strain>
    </source>
</reference>
<gene>
    <name evidence="2" type="ORF">TM5383_00918</name>
</gene>
<name>A0A0P1GML6_9RHOB</name>
<feature type="chain" id="PRO_5006063622" evidence="1">
    <location>
        <begin position="24"/>
        <end position="229"/>
    </location>
</feature>
<keyword evidence="3" id="KW-1185">Reference proteome</keyword>
<dbReference type="GO" id="GO:0006974">
    <property type="term" value="P:DNA damage response"/>
    <property type="evidence" value="ECO:0007669"/>
    <property type="project" value="TreeGrafter"/>
</dbReference>
<dbReference type="EMBL" id="CYSF01000006">
    <property type="protein sequence ID" value="CUH83717.1"/>
    <property type="molecule type" value="Genomic_DNA"/>
</dbReference>
<dbReference type="InterPro" id="IPR052022">
    <property type="entry name" value="26kDa_periplasmic_antigen"/>
</dbReference>
<dbReference type="Proteomes" id="UP000051681">
    <property type="component" value="Unassembled WGS sequence"/>
</dbReference>
<dbReference type="RefSeq" id="WP_058317860.1">
    <property type="nucleotide sequence ID" value="NZ_CYSF01000006.1"/>
</dbReference>
<dbReference type="PANTHER" id="PTHR34387:SF1">
    <property type="entry name" value="PERIPLASMIC IMMUNOGENIC PROTEIN"/>
    <property type="match status" value="1"/>
</dbReference>
<organism evidence="2 3">
    <name type="scientific">Thalassovita mediterranea</name>
    <dbReference type="NCBI Taxonomy" id="340021"/>
    <lineage>
        <taxon>Bacteria</taxon>
        <taxon>Pseudomonadati</taxon>
        <taxon>Pseudomonadota</taxon>
        <taxon>Alphaproteobacteria</taxon>
        <taxon>Rhodobacterales</taxon>
        <taxon>Roseobacteraceae</taxon>
        <taxon>Thalassovita</taxon>
    </lineage>
</organism>
<dbReference type="PANTHER" id="PTHR34387">
    <property type="entry name" value="SLR1258 PROTEIN"/>
    <property type="match status" value="1"/>
</dbReference>
<feature type="signal peptide" evidence="1">
    <location>
        <begin position="1"/>
        <end position="23"/>
    </location>
</feature>
<dbReference type="AlphaFoldDB" id="A0A0P1GML6"/>
<evidence type="ECO:0000256" key="1">
    <source>
        <dbReference type="SAM" id="SignalP"/>
    </source>
</evidence>
<sequence>MKFLPKFCATALAFTLTMTPVTAEVMRQITVQGQGVIAAEPDLATVQIGVQKRAKTPADAMAQTAAAAQNVVARLKEMGISGADLQTSNLSLNVLESYGSNNQRRVEGYEAANTLNVRIRDLDQVGAVLTAVVADGANHFRGLRFALANPRPAQDAARQAAVKDALAKAALYAEAAGAELGDVLSISTITQQGAPVPMMRMEMAAMSDMPVEAGEVELTQTVTLVIELK</sequence>
<dbReference type="Gene3D" id="3.30.70.2970">
    <property type="entry name" value="Protein of unknown function (DUF541), domain 2"/>
    <property type="match status" value="1"/>
</dbReference>
<dbReference type="Pfam" id="PF04402">
    <property type="entry name" value="SIMPL"/>
    <property type="match status" value="1"/>
</dbReference>
<evidence type="ECO:0000313" key="3">
    <source>
        <dbReference type="Proteomes" id="UP000051681"/>
    </source>
</evidence>
<dbReference type="Gene3D" id="3.30.110.170">
    <property type="entry name" value="Protein of unknown function (DUF541), domain 1"/>
    <property type="match status" value="1"/>
</dbReference>
<dbReference type="STRING" id="340021.TM5383_00918"/>
<dbReference type="InterPro" id="IPR007497">
    <property type="entry name" value="SIMPL/DUF541"/>
</dbReference>